<dbReference type="InterPro" id="IPR000182">
    <property type="entry name" value="GNAT_dom"/>
</dbReference>
<dbReference type="STRING" id="336292.SAMN05660710_02820"/>
<reference evidence="2 3" key="1">
    <citation type="submission" date="2016-10" db="EMBL/GenBank/DDBJ databases">
        <authorList>
            <person name="de Groot N.N."/>
        </authorList>
    </citation>
    <scope>NUCLEOTIDE SEQUENCE [LARGE SCALE GENOMIC DNA]</scope>
    <source>
        <strain evidence="2 3">CGMCC 1.8925</strain>
    </source>
</reference>
<dbReference type="InterPro" id="IPR016181">
    <property type="entry name" value="Acyl_CoA_acyltransferase"/>
</dbReference>
<evidence type="ECO:0000259" key="1">
    <source>
        <dbReference type="PROSITE" id="PS51186"/>
    </source>
</evidence>
<keyword evidence="2" id="KW-0808">Transferase</keyword>
<keyword evidence="3" id="KW-1185">Reference proteome</keyword>
<dbReference type="PROSITE" id="PS51186">
    <property type="entry name" value="GNAT"/>
    <property type="match status" value="1"/>
</dbReference>
<dbReference type="AlphaFoldDB" id="A0A1G5ITJ7"/>
<dbReference type="Gene3D" id="3.40.630.30">
    <property type="match status" value="1"/>
</dbReference>
<dbReference type="GO" id="GO:0016747">
    <property type="term" value="F:acyltransferase activity, transferring groups other than amino-acyl groups"/>
    <property type="evidence" value="ECO:0007669"/>
    <property type="project" value="InterPro"/>
</dbReference>
<protein>
    <submittedName>
        <fullName evidence="2">Acetyltransferase (GNAT) family protein</fullName>
    </submittedName>
</protein>
<dbReference type="Pfam" id="PF00583">
    <property type="entry name" value="Acetyltransf_1"/>
    <property type="match status" value="1"/>
</dbReference>
<dbReference type="EMBL" id="FMVT01000009">
    <property type="protein sequence ID" value="SCY79337.1"/>
    <property type="molecule type" value="Genomic_DNA"/>
</dbReference>
<proteinExistence type="predicted"/>
<dbReference type="RefSeq" id="WP_175453365.1">
    <property type="nucleotide sequence ID" value="NZ_FMVT01000009.1"/>
</dbReference>
<feature type="domain" description="N-acetyltransferase" evidence="1">
    <location>
        <begin position="1"/>
        <end position="166"/>
    </location>
</feature>
<gene>
    <name evidence="2" type="ORF">SAMN05660710_02820</name>
</gene>
<sequence length="166" mass="18052">MTRQAVQIVSPIPAAHLPAAARLWWAHFGRARRPPPPMRPDHGIAALDAEGRVAGVLGLRDGSGGLLTDEAAAGWPWLYRAAPETADLVIDGVAVNRLRSGAGRALVQRASAEARRRGRPGLRAEVRLRNEAALAFWRSLGFVEVTRGRYGWPWSGRVVVMRLALT</sequence>
<accession>A0A1G5ITJ7</accession>
<name>A0A1G5ITJ7_9RHOB</name>
<organism evidence="2 3">
    <name type="scientific">Paracoccus tibetensis</name>
    <dbReference type="NCBI Taxonomy" id="336292"/>
    <lineage>
        <taxon>Bacteria</taxon>
        <taxon>Pseudomonadati</taxon>
        <taxon>Pseudomonadota</taxon>
        <taxon>Alphaproteobacteria</taxon>
        <taxon>Rhodobacterales</taxon>
        <taxon>Paracoccaceae</taxon>
        <taxon>Paracoccus</taxon>
    </lineage>
</organism>
<dbReference type="Proteomes" id="UP000199502">
    <property type="component" value="Unassembled WGS sequence"/>
</dbReference>
<evidence type="ECO:0000313" key="3">
    <source>
        <dbReference type="Proteomes" id="UP000199502"/>
    </source>
</evidence>
<evidence type="ECO:0000313" key="2">
    <source>
        <dbReference type="EMBL" id="SCY79337.1"/>
    </source>
</evidence>
<dbReference type="SUPFAM" id="SSF55729">
    <property type="entry name" value="Acyl-CoA N-acyltransferases (Nat)"/>
    <property type="match status" value="1"/>
</dbReference>